<proteinExistence type="predicted"/>
<evidence type="ECO:0000256" key="1">
    <source>
        <dbReference type="SAM" id="Phobius"/>
    </source>
</evidence>
<keyword evidence="3" id="KW-1185">Reference proteome</keyword>
<dbReference type="AlphaFoldDB" id="M4NJN9"/>
<accession>M4NJN9</accession>
<dbReference type="Proteomes" id="UP000011859">
    <property type="component" value="Chromosome"/>
</dbReference>
<sequence length="86" mass="9526" precursor="true">MSIINPLSPQEIRADFTHYGWLAFCPVYLAEDGPDGVKVCERNGIPAWVFGAAEAVMALAIFLLSAVDHYYKPQWGFIVTGEIEHA</sequence>
<keyword evidence="1" id="KW-1133">Transmembrane helix</keyword>
<dbReference type="EMBL" id="CP003470">
    <property type="protein sequence ID" value="AGG89903.1"/>
    <property type="molecule type" value="Genomic_DNA"/>
</dbReference>
<name>M4NJN9_9GAMM</name>
<organism evidence="2 3">
    <name type="scientific">Rhodanobacter denitrificans</name>
    <dbReference type="NCBI Taxonomy" id="666685"/>
    <lineage>
        <taxon>Bacteria</taxon>
        <taxon>Pseudomonadati</taxon>
        <taxon>Pseudomonadota</taxon>
        <taxon>Gammaproteobacteria</taxon>
        <taxon>Lysobacterales</taxon>
        <taxon>Rhodanobacteraceae</taxon>
        <taxon>Rhodanobacter</taxon>
    </lineage>
</organism>
<evidence type="ECO:0000313" key="2">
    <source>
        <dbReference type="EMBL" id="AGG89903.1"/>
    </source>
</evidence>
<keyword evidence="1" id="KW-0812">Transmembrane</keyword>
<keyword evidence="1" id="KW-0472">Membrane</keyword>
<protein>
    <submittedName>
        <fullName evidence="2">Uncharacterized protein</fullName>
    </submittedName>
</protein>
<gene>
    <name evidence="2" type="ORF">R2APBS1_2826</name>
</gene>
<evidence type="ECO:0000313" key="3">
    <source>
        <dbReference type="Proteomes" id="UP000011859"/>
    </source>
</evidence>
<feature type="transmembrane region" description="Helical" evidence="1">
    <location>
        <begin position="45"/>
        <end position="67"/>
    </location>
</feature>
<dbReference type="STRING" id="666685.R2APBS1_2826"/>
<dbReference type="HOGENOM" id="CLU_2495803_0_0_6"/>
<dbReference type="RefSeq" id="WP_015448373.1">
    <property type="nucleotide sequence ID" value="NC_020541.1"/>
</dbReference>
<reference evidence="2 3" key="1">
    <citation type="submission" date="2012-04" db="EMBL/GenBank/DDBJ databases">
        <title>Complete genome of Rhodanobacter sp. 2APBS1.</title>
        <authorList>
            <consortium name="US DOE Joint Genome Institute"/>
            <person name="Huntemann M."/>
            <person name="Wei C.-L."/>
            <person name="Han J."/>
            <person name="Detter J.C."/>
            <person name="Han C."/>
            <person name="Tapia R."/>
            <person name="Munk A.C.C."/>
            <person name="Chen A."/>
            <person name="Krypides N."/>
            <person name="Mavromatis K."/>
            <person name="Markowitz V."/>
            <person name="Szeto E."/>
            <person name="Ivanova N."/>
            <person name="Mikhailova N."/>
            <person name="Ovchinnikova G."/>
            <person name="Pagani I."/>
            <person name="Pati A."/>
            <person name="Goodwin L."/>
            <person name="Peters L."/>
            <person name="Pitluck S."/>
            <person name="Woyke T."/>
            <person name="Prakash O."/>
            <person name="Elkins J."/>
            <person name="Brown S."/>
            <person name="Palumbo A."/>
            <person name="Hemme C."/>
            <person name="Zhou J."/>
            <person name="Watson D."/>
            <person name="Jardine P."/>
            <person name="Kostka J."/>
            <person name="Green S."/>
        </authorList>
    </citation>
    <scope>NUCLEOTIDE SEQUENCE [LARGE SCALE GENOMIC DNA]</scope>
    <source>
        <strain evidence="2 3">2APBS1</strain>
    </source>
</reference>
<dbReference type="KEGG" id="rhd:R2APBS1_2826"/>
<dbReference type="OrthoDB" id="6046206at2"/>